<evidence type="ECO:0000313" key="3">
    <source>
        <dbReference type="Proteomes" id="UP000287467"/>
    </source>
</evidence>
<organism evidence="2 3">
    <name type="scientific">Thermus scotoductus</name>
    <dbReference type="NCBI Taxonomy" id="37636"/>
    <lineage>
        <taxon>Bacteria</taxon>
        <taxon>Thermotogati</taxon>
        <taxon>Deinococcota</taxon>
        <taxon>Deinococci</taxon>
        <taxon>Thermales</taxon>
        <taxon>Thermaceae</taxon>
        <taxon>Thermus</taxon>
    </lineage>
</organism>
<accession>A0A430VFY0</accession>
<name>A0A430VFY0_THESC</name>
<feature type="transmembrane region" description="Helical" evidence="1">
    <location>
        <begin position="20"/>
        <end position="46"/>
    </location>
</feature>
<keyword evidence="1" id="KW-0472">Membrane</keyword>
<protein>
    <submittedName>
        <fullName evidence="2">Uncharacterized protein</fullName>
    </submittedName>
</protein>
<dbReference type="RefSeq" id="WP_038070133.1">
    <property type="nucleotide sequence ID" value="NZ_PEMW01000420.1"/>
</dbReference>
<sequence>MPKLMKQLTRGASELVEPLYVAAMIPIVLAAGWVALAAAPVASAWIKRLQPPKDSGKGAGGSGNAGGEDAPKDPYFTVVLNPGLSGGNTKANQKLAGMVAYYLTQGNPIPVVNLANVSGYYARLQKINDLAQQGKKPLVITLASAPLRARLRGAVVTGVAMDVPSATARATTVAQEALSMAQILGKEVQGAFKDGGDERAYAGAVDLWKEPTTLGNPNGIPPEDIYFHKTLSDGIDHGGIRLDFLKPDKPAILGPNGKPMAVHGVWLNYLDGEVDAKTLSQMAQNPHFGLPERIAGRLARAIRMVAGYIPSLPPAPR</sequence>
<comment type="caution">
    <text evidence="2">The sequence shown here is derived from an EMBL/GenBank/DDBJ whole genome shotgun (WGS) entry which is preliminary data.</text>
</comment>
<keyword evidence="1" id="KW-1133">Transmembrane helix</keyword>
<keyword evidence="1" id="KW-0812">Transmembrane</keyword>
<dbReference type="EMBL" id="PEMW01000420">
    <property type="protein sequence ID" value="RTI49982.1"/>
    <property type="molecule type" value="Genomic_DNA"/>
</dbReference>
<proteinExistence type="predicted"/>
<evidence type="ECO:0000313" key="2">
    <source>
        <dbReference type="EMBL" id="RTI49982.1"/>
    </source>
</evidence>
<gene>
    <name evidence="2" type="ORF">CSW14_10480</name>
</gene>
<evidence type="ECO:0000256" key="1">
    <source>
        <dbReference type="SAM" id="Phobius"/>
    </source>
</evidence>
<reference evidence="2 3" key="1">
    <citation type="journal article" date="2019" name="Extremophiles">
        <title>Biogeography of thermophiles and predominance of Thermus scotoductus in domestic water heaters.</title>
        <authorList>
            <person name="Wilpiszeski R.L."/>
            <person name="Zhang Z."/>
            <person name="House C.H."/>
        </authorList>
    </citation>
    <scope>NUCLEOTIDE SEQUENCE [LARGE SCALE GENOMIC DNA]</scope>
    <source>
        <strain evidence="2 3">1_S1</strain>
    </source>
</reference>
<dbReference type="AlphaFoldDB" id="A0A430VFY0"/>
<dbReference type="Proteomes" id="UP000287467">
    <property type="component" value="Unassembled WGS sequence"/>
</dbReference>